<keyword evidence="2" id="KW-0805">Transcription regulation</keyword>
<dbReference type="InterPro" id="IPR025610">
    <property type="entry name" value="MYC/MYB_N"/>
</dbReference>
<dbReference type="PROSITE" id="PS50888">
    <property type="entry name" value="BHLH"/>
    <property type="match status" value="1"/>
</dbReference>
<feature type="domain" description="BHLH" evidence="5">
    <location>
        <begin position="463"/>
        <end position="512"/>
    </location>
</feature>
<dbReference type="GO" id="GO:0000976">
    <property type="term" value="F:transcription cis-regulatory region binding"/>
    <property type="evidence" value="ECO:0007669"/>
    <property type="project" value="TreeGrafter"/>
</dbReference>
<keyword evidence="4" id="KW-0539">Nucleus</keyword>
<dbReference type="CDD" id="cd11449">
    <property type="entry name" value="bHLH_AtAIB_like"/>
    <property type="match status" value="1"/>
</dbReference>
<protein>
    <recommendedName>
        <fullName evidence="5">BHLH domain-containing protein</fullName>
    </recommendedName>
</protein>
<proteinExistence type="predicted"/>
<evidence type="ECO:0000313" key="6">
    <source>
        <dbReference type="EMBL" id="KAH7405205.1"/>
    </source>
</evidence>
<evidence type="ECO:0000256" key="4">
    <source>
        <dbReference type="ARBA" id="ARBA00023242"/>
    </source>
</evidence>
<dbReference type="InterPro" id="IPR045084">
    <property type="entry name" value="AIB/MYC-like"/>
</dbReference>
<dbReference type="PANTHER" id="PTHR11514">
    <property type="entry name" value="MYC"/>
    <property type="match status" value="1"/>
</dbReference>
<evidence type="ECO:0000256" key="3">
    <source>
        <dbReference type="ARBA" id="ARBA00023163"/>
    </source>
</evidence>
<evidence type="ECO:0000256" key="1">
    <source>
        <dbReference type="ARBA" id="ARBA00004123"/>
    </source>
</evidence>
<dbReference type="InterPro" id="IPR054502">
    <property type="entry name" value="bHLH-TF_ACT-like_plant"/>
</dbReference>
<evidence type="ECO:0000256" key="2">
    <source>
        <dbReference type="ARBA" id="ARBA00023015"/>
    </source>
</evidence>
<comment type="caution">
    <text evidence="6">The sequence shown here is derived from an EMBL/GenBank/DDBJ whole genome shotgun (WGS) entry which is preliminary data.</text>
</comment>
<accession>A0A8T2T3Y4</accession>
<sequence>MGSDVSYGKRVWTTEDSQLVEQLLGPSAIALLSWSLQCLSPAGGRRLNETVLQQSLFNLVEGSSVNWTYAIFWQVSCTSKGEEVLAWGDGYYKGPNENQPASRNSGTRHHTCDENMKRQLLRILQAHFCTADDDLMMLSDDDVVSDTELFYLISMFYCFPRRVGAPGIAFESQNHIWLTGSKVSTGGISMRAPIAKIAGIQTVVCVPTYNGIVELGSTDVIFENRKLIHEIKVSITEDIWEKVQEDATKKQVQTIVKEEHSVSTSVSPPVTILNKQESNMMKLAPANQQHLHGHVLRMHSVVDPRCLPPQFQVNPFLAVQKAAAAKIFQAHSWHPKGSLAGTNHSDPDIVHRDQNSKISNVQFGHQHLYKLDLGSQFLQRNDMGGRTLQNNGSPLQIKGSSGQISSNVNGDAKLKPPQFESLGTQMKPSPVDSEISDHEPSCRDIVEEIRPRKRGRKPANGREEPLNHVEAERQRREKLNQRFYALRAVVPNISKMDKASLLGDAIAYILELQEKLKCVQQERDELLGRSNSTIGADVSTISQKIDEANPSSSKQHVIVKVKDGEAMVQMSCPRKDHPLNSLINGLQELNLEVPAADVTVVDESVLHTIKIDLKKANISEDILYNTISRGQ</sequence>
<dbReference type="SUPFAM" id="SSF47459">
    <property type="entry name" value="HLH, helix-loop-helix DNA-binding domain"/>
    <property type="match status" value="1"/>
</dbReference>
<dbReference type="EMBL" id="CM035420">
    <property type="protein sequence ID" value="KAH7405205.1"/>
    <property type="molecule type" value="Genomic_DNA"/>
</dbReference>
<gene>
    <name evidence="6" type="ORF">KP509_15G060700</name>
</gene>
<organism evidence="6 7">
    <name type="scientific">Ceratopteris richardii</name>
    <name type="common">Triangle waterfern</name>
    <dbReference type="NCBI Taxonomy" id="49495"/>
    <lineage>
        <taxon>Eukaryota</taxon>
        <taxon>Viridiplantae</taxon>
        <taxon>Streptophyta</taxon>
        <taxon>Embryophyta</taxon>
        <taxon>Tracheophyta</taxon>
        <taxon>Polypodiopsida</taxon>
        <taxon>Polypodiidae</taxon>
        <taxon>Polypodiales</taxon>
        <taxon>Pteridineae</taxon>
        <taxon>Pteridaceae</taxon>
        <taxon>Parkerioideae</taxon>
        <taxon>Ceratopteris</taxon>
    </lineage>
</organism>
<evidence type="ECO:0000313" key="7">
    <source>
        <dbReference type="Proteomes" id="UP000825935"/>
    </source>
</evidence>
<dbReference type="InterPro" id="IPR036638">
    <property type="entry name" value="HLH_DNA-bd_sf"/>
</dbReference>
<keyword evidence="7" id="KW-1185">Reference proteome</keyword>
<dbReference type="Gene3D" id="4.10.280.10">
    <property type="entry name" value="Helix-loop-helix DNA-binding domain"/>
    <property type="match status" value="1"/>
</dbReference>
<dbReference type="Pfam" id="PF22754">
    <property type="entry name" value="bHLH-TF_ACT-like_plant"/>
    <property type="match status" value="1"/>
</dbReference>
<dbReference type="InterPro" id="IPR011598">
    <property type="entry name" value="bHLH_dom"/>
</dbReference>
<dbReference type="AlphaFoldDB" id="A0A8T2T3Y4"/>
<dbReference type="GO" id="GO:0046983">
    <property type="term" value="F:protein dimerization activity"/>
    <property type="evidence" value="ECO:0007669"/>
    <property type="project" value="InterPro"/>
</dbReference>
<evidence type="ECO:0000259" key="5">
    <source>
        <dbReference type="PROSITE" id="PS50888"/>
    </source>
</evidence>
<comment type="subcellular location">
    <subcellularLocation>
        <location evidence="1">Nucleus</location>
    </subcellularLocation>
</comment>
<keyword evidence="3" id="KW-0804">Transcription</keyword>
<dbReference type="Pfam" id="PF00010">
    <property type="entry name" value="HLH"/>
    <property type="match status" value="1"/>
</dbReference>
<dbReference type="Pfam" id="PF14215">
    <property type="entry name" value="bHLH-MYC_N"/>
    <property type="match status" value="1"/>
</dbReference>
<dbReference type="OrthoDB" id="677168at2759"/>
<dbReference type="GO" id="GO:0005634">
    <property type="term" value="C:nucleus"/>
    <property type="evidence" value="ECO:0007669"/>
    <property type="project" value="UniProtKB-SubCell"/>
</dbReference>
<dbReference type="GO" id="GO:0003700">
    <property type="term" value="F:DNA-binding transcription factor activity"/>
    <property type="evidence" value="ECO:0007669"/>
    <property type="project" value="InterPro"/>
</dbReference>
<dbReference type="PANTHER" id="PTHR11514:SF43">
    <property type="entry name" value="TRANSCRIPTION FACTOR MYC2"/>
    <property type="match status" value="1"/>
</dbReference>
<dbReference type="Proteomes" id="UP000825935">
    <property type="component" value="Chromosome 15"/>
</dbReference>
<dbReference type="SMART" id="SM00353">
    <property type="entry name" value="HLH"/>
    <property type="match status" value="1"/>
</dbReference>
<name>A0A8T2T3Y4_CERRI</name>
<reference evidence="6" key="1">
    <citation type="submission" date="2021-08" db="EMBL/GenBank/DDBJ databases">
        <title>WGS assembly of Ceratopteris richardii.</title>
        <authorList>
            <person name="Marchant D.B."/>
            <person name="Chen G."/>
            <person name="Jenkins J."/>
            <person name="Shu S."/>
            <person name="Leebens-Mack J."/>
            <person name="Grimwood J."/>
            <person name="Schmutz J."/>
            <person name="Soltis P."/>
            <person name="Soltis D."/>
            <person name="Chen Z.-H."/>
        </authorList>
    </citation>
    <scope>NUCLEOTIDE SEQUENCE</scope>
    <source>
        <strain evidence="6">Whitten #5841</strain>
        <tissue evidence="6">Leaf</tissue>
    </source>
</reference>
<dbReference type="OMA" id="ACEFFIS"/>